<dbReference type="Proteomes" id="UP001454036">
    <property type="component" value="Unassembled WGS sequence"/>
</dbReference>
<gene>
    <name evidence="3" type="ORF">LIER_28604</name>
</gene>
<dbReference type="AlphaFoldDB" id="A0AAV3RKD8"/>
<accession>A0AAV3RKD8</accession>
<dbReference type="InterPro" id="IPR052208">
    <property type="entry name" value="DmX-like/RAVE_component"/>
</dbReference>
<proteinExistence type="predicted"/>
<dbReference type="PANTHER" id="PTHR13950:SF9">
    <property type="entry name" value="RABCONNECTIN-3A"/>
    <property type="match status" value="1"/>
</dbReference>
<dbReference type="Pfam" id="PF12234">
    <property type="entry name" value="Rav1p_C"/>
    <property type="match status" value="1"/>
</dbReference>
<evidence type="ECO:0000256" key="1">
    <source>
        <dbReference type="SAM" id="SignalP"/>
    </source>
</evidence>
<reference evidence="3 4" key="1">
    <citation type="submission" date="2024-01" db="EMBL/GenBank/DDBJ databases">
        <title>The complete chloroplast genome sequence of Lithospermum erythrorhizon: insights into the phylogenetic relationship among Boraginaceae species and the maternal lineages of purple gromwells.</title>
        <authorList>
            <person name="Okada T."/>
            <person name="Watanabe K."/>
        </authorList>
    </citation>
    <scope>NUCLEOTIDE SEQUENCE [LARGE SCALE GENOMIC DNA]</scope>
</reference>
<protein>
    <recommendedName>
        <fullName evidence="2">RAVE complex protein Rav1 C-terminal domain-containing protein</fullName>
    </recommendedName>
</protein>
<sequence length="89" mass="9784">MRKHQLELAVAFFLLGGDSTSAITVCAKNLGDVQLALVLSRLVDGYRGPLEHHLVSKFLIPSVMSDGDFWLASILEVQIDGLRLHVNLN</sequence>
<feature type="chain" id="PRO_5043584875" description="RAVE complex protein Rav1 C-terminal domain-containing protein" evidence="1">
    <location>
        <begin position="23"/>
        <end position="89"/>
    </location>
</feature>
<feature type="signal peptide" evidence="1">
    <location>
        <begin position="1"/>
        <end position="22"/>
    </location>
</feature>
<feature type="domain" description="RAVE complex protein Rav1 C-terminal" evidence="2">
    <location>
        <begin position="2"/>
        <end position="74"/>
    </location>
</feature>
<evidence type="ECO:0000313" key="3">
    <source>
        <dbReference type="EMBL" id="GAA0175428.1"/>
    </source>
</evidence>
<comment type="caution">
    <text evidence="3">The sequence shown here is derived from an EMBL/GenBank/DDBJ whole genome shotgun (WGS) entry which is preliminary data.</text>
</comment>
<dbReference type="GO" id="GO:0043291">
    <property type="term" value="C:RAVE complex"/>
    <property type="evidence" value="ECO:0007669"/>
    <property type="project" value="TreeGrafter"/>
</dbReference>
<evidence type="ECO:0000259" key="2">
    <source>
        <dbReference type="Pfam" id="PF12234"/>
    </source>
</evidence>
<keyword evidence="1" id="KW-0732">Signal</keyword>
<organism evidence="3 4">
    <name type="scientific">Lithospermum erythrorhizon</name>
    <name type="common">Purple gromwell</name>
    <name type="synonym">Lithospermum officinale var. erythrorhizon</name>
    <dbReference type="NCBI Taxonomy" id="34254"/>
    <lineage>
        <taxon>Eukaryota</taxon>
        <taxon>Viridiplantae</taxon>
        <taxon>Streptophyta</taxon>
        <taxon>Embryophyta</taxon>
        <taxon>Tracheophyta</taxon>
        <taxon>Spermatophyta</taxon>
        <taxon>Magnoliopsida</taxon>
        <taxon>eudicotyledons</taxon>
        <taxon>Gunneridae</taxon>
        <taxon>Pentapetalae</taxon>
        <taxon>asterids</taxon>
        <taxon>lamiids</taxon>
        <taxon>Boraginales</taxon>
        <taxon>Boraginaceae</taxon>
        <taxon>Boraginoideae</taxon>
        <taxon>Lithospermeae</taxon>
        <taxon>Lithospermum</taxon>
    </lineage>
</organism>
<keyword evidence="4" id="KW-1185">Reference proteome</keyword>
<name>A0AAV3RKD8_LITER</name>
<dbReference type="PANTHER" id="PTHR13950">
    <property type="entry name" value="RABCONNECTIN-RELATED"/>
    <property type="match status" value="1"/>
</dbReference>
<dbReference type="InterPro" id="IPR022033">
    <property type="entry name" value="Rav1p_C"/>
</dbReference>
<dbReference type="EMBL" id="BAABME010009584">
    <property type="protein sequence ID" value="GAA0175428.1"/>
    <property type="molecule type" value="Genomic_DNA"/>
</dbReference>
<dbReference type="GO" id="GO:0007035">
    <property type="term" value="P:vacuolar acidification"/>
    <property type="evidence" value="ECO:0007669"/>
    <property type="project" value="TreeGrafter"/>
</dbReference>
<evidence type="ECO:0000313" key="4">
    <source>
        <dbReference type="Proteomes" id="UP001454036"/>
    </source>
</evidence>